<proteinExistence type="predicted"/>
<comment type="caution">
    <text evidence="1">The sequence shown here is derived from an EMBL/GenBank/DDBJ whole genome shotgun (WGS) entry which is preliminary data.</text>
</comment>
<dbReference type="Proteomes" id="UP000020681">
    <property type="component" value="Unassembled WGS sequence"/>
</dbReference>
<protein>
    <submittedName>
        <fullName evidence="1">DNA polymerase III, delta subunit HolA domain protein</fullName>
    </submittedName>
</protein>
<name>A0ABN0QSC4_MYCUL</name>
<gene>
    <name evidence="1" type="primary">holA</name>
    <name evidence="1" type="ORF">I551_5976</name>
</gene>
<dbReference type="EMBL" id="JAOL01000160">
    <property type="protein sequence ID" value="EUA87622.1"/>
    <property type="molecule type" value="Genomic_DNA"/>
</dbReference>
<organism evidence="1 2">
    <name type="scientific">Mycobacterium ulcerans str. Harvey</name>
    <dbReference type="NCBI Taxonomy" id="1299332"/>
    <lineage>
        <taxon>Bacteria</taxon>
        <taxon>Bacillati</taxon>
        <taxon>Actinomycetota</taxon>
        <taxon>Actinomycetes</taxon>
        <taxon>Mycobacteriales</taxon>
        <taxon>Mycobacteriaceae</taxon>
        <taxon>Mycobacterium</taxon>
        <taxon>Mycobacterium ulcerans group</taxon>
    </lineage>
</organism>
<accession>A0ABN0QSC4</accession>
<keyword evidence="2" id="KW-1185">Reference proteome</keyword>
<sequence length="65" mass="6907">MTPSGVSEISPLHLVLGDEELLVERAVGDIVRAARERARQAAAPTTCRSTECARATSAPTSWPNC</sequence>
<evidence type="ECO:0000313" key="2">
    <source>
        <dbReference type="Proteomes" id="UP000020681"/>
    </source>
</evidence>
<reference evidence="1 2" key="1">
    <citation type="submission" date="2014-01" db="EMBL/GenBank/DDBJ databases">
        <authorList>
            <person name="Dobos K."/>
            <person name="Lenaerts A."/>
            <person name="Ordway D."/>
            <person name="DeGroote M.A."/>
            <person name="Parker T."/>
            <person name="Sizemore C."/>
            <person name="Tallon L.J."/>
            <person name="Sadzewicz L.K."/>
            <person name="Sengamalay N."/>
            <person name="Fraser C.M."/>
            <person name="Hine E."/>
            <person name="Shefchek K.A."/>
            <person name="Das S.P."/>
            <person name="Tettelin H."/>
        </authorList>
    </citation>
    <scope>NUCLEOTIDE SEQUENCE [LARGE SCALE GENOMIC DNA]</scope>
    <source>
        <strain evidence="1 2">Harvey</strain>
    </source>
</reference>
<evidence type="ECO:0000313" key="1">
    <source>
        <dbReference type="EMBL" id="EUA87622.1"/>
    </source>
</evidence>